<evidence type="ECO:0000256" key="1">
    <source>
        <dbReference type="SAM" id="Phobius"/>
    </source>
</evidence>
<dbReference type="Proteomes" id="UP000001556">
    <property type="component" value="Chromosome"/>
</dbReference>
<keyword evidence="3" id="KW-1185">Reference proteome</keyword>
<keyword evidence="1" id="KW-1133">Transmembrane helix</keyword>
<dbReference type="RefSeq" id="WP_011877392.1">
    <property type="nucleotide sequence ID" value="NC_009253.1"/>
</dbReference>
<feature type="transmembrane region" description="Helical" evidence="1">
    <location>
        <begin position="24"/>
        <end position="43"/>
    </location>
</feature>
<gene>
    <name evidence="2" type="ordered locus">Dred_1030</name>
</gene>
<accession>A4J3B2</accession>
<dbReference type="KEGG" id="drm:Dred_1030"/>
<dbReference type="OrthoDB" id="1786654at2"/>
<evidence type="ECO:0000313" key="3">
    <source>
        <dbReference type="Proteomes" id="UP000001556"/>
    </source>
</evidence>
<reference evidence="2 3" key="1">
    <citation type="submission" date="2007-03" db="EMBL/GenBank/DDBJ databases">
        <title>Complete sequence of Desulfotomaculum reducens MI-1.</title>
        <authorList>
            <consortium name="US DOE Joint Genome Institute"/>
            <person name="Copeland A."/>
            <person name="Lucas S."/>
            <person name="Lapidus A."/>
            <person name="Barry K."/>
            <person name="Detter J.C."/>
            <person name="Glavina del Rio T."/>
            <person name="Hammon N."/>
            <person name="Israni S."/>
            <person name="Dalin E."/>
            <person name="Tice H."/>
            <person name="Pitluck S."/>
            <person name="Sims D."/>
            <person name="Brettin T."/>
            <person name="Bruce D."/>
            <person name="Han C."/>
            <person name="Tapia R."/>
            <person name="Schmutz J."/>
            <person name="Larimer F."/>
            <person name="Land M."/>
            <person name="Hauser L."/>
            <person name="Kyrpides N."/>
            <person name="Kim E."/>
            <person name="Tebo B.M."/>
            <person name="Richardson P."/>
        </authorList>
    </citation>
    <scope>NUCLEOTIDE SEQUENCE [LARGE SCALE GENOMIC DNA]</scope>
    <source>
        <strain evidence="2 3">MI-1</strain>
    </source>
</reference>
<keyword evidence="1" id="KW-0472">Membrane</keyword>
<dbReference type="AlphaFoldDB" id="A4J3B2"/>
<evidence type="ECO:0000313" key="2">
    <source>
        <dbReference type="EMBL" id="ABO49565.1"/>
    </source>
</evidence>
<dbReference type="HOGENOM" id="CLU_096752_0_0_9"/>
<dbReference type="eggNOG" id="COG3166">
    <property type="taxonomic scope" value="Bacteria"/>
</dbReference>
<sequence>MYKVNLLPNHLSPSEAKYDPRKNYFIMGTILMLICLLIVYGLFYSKLILLQSQLEQETKNLVELREKIQPIQRLASMNQRKKEQYLTLSTMIKNRLLWYDLLQELPLALPMDTWLTGIEIKKVENMPRGSGFVSSVLELPARAQKKESKEATADMHQSPPVPNMIYLYGATWSMGSVGVLVDNLGRLPYFANVMLVEARYDQQWKVIKFELAARVKGGERHVQRSTSPKS</sequence>
<dbReference type="STRING" id="349161.Dred_1030"/>
<protein>
    <submittedName>
        <fullName evidence="2">Fimbrial assembly family protein</fullName>
    </submittedName>
</protein>
<organism evidence="2 3">
    <name type="scientific">Desulforamulus reducens (strain ATCC BAA-1160 / DSM 100696 / MI-1)</name>
    <name type="common">Desulfotomaculum reducens</name>
    <dbReference type="NCBI Taxonomy" id="349161"/>
    <lineage>
        <taxon>Bacteria</taxon>
        <taxon>Bacillati</taxon>
        <taxon>Bacillota</taxon>
        <taxon>Clostridia</taxon>
        <taxon>Eubacteriales</taxon>
        <taxon>Peptococcaceae</taxon>
        <taxon>Desulforamulus</taxon>
    </lineage>
</organism>
<dbReference type="EMBL" id="CP000612">
    <property type="protein sequence ID" value="ABO49565.1"/>
    <property type="molecule type" value="Genomic_DNA"/>
</dbReference>
<keyword evidence="1" id="KW-0812">Transmembrane</keyword>
<name>A4J3B2_DESRM</name>
<proteinExistence type="predicted"/>